<keyword evidence="3" id="KW-0378">Hydrolase</keyword>
<keyword evidence="4" id="KW-1185">Reference proteome</keyword>
<evidence type="ECO:0000313" key="3">
    <source>
        <dbReference type="EMBL" id="MDR7325690.1"/>
    </source>
</evidence>
<dbReference type="Gene3D" id="3.90.1300.10">
    <property type="entry name" value="Amidase signature (AS) domain"/>
    <property type="match status" value="1"/>
</dbReference>
<evidence type="ECO:0000313" key="4">
    <source>
        <dbReference type="Proteomes" id="UP001183629"/>
    </source>
</evidence>
<reference evidence="3 4" key="1">
    <citation type="submission" date="2023-07" db="EMBL/GenBank/DDBJ databases">
        <title>Sequencing the genomes of 1000 actinobacteria strains.</title>
        <authorList>
            <person name="Klenk H.-P."/>
        </authorList>
    </citation>
    <scope>NUCLEOTIDE SEQUENCE [LARGE SCALE GENOMIC DNA]</scope>
    <source>
        <strain evidence="3 4">DSM 44711</strain>
    </source>
</reference>
<dbReference type="InterPro" id="IPR023631">
    <property type="entry name" value="Amidase_dom"/>
</dbReference>
<name>A0AAE4CUZ8_9ACTN</name>
<comment type="caution">
    <text evidence="3">The sequence shown here is derived from an EMBL/GenBank/DDBJ whole genome shotgun (WGS) entry which is preliminary data.</text>
</comment>
<dbReference type="InterPro" id="IPR036928">
    <property type="entry name" value="AS_sf"/>
</dbReference>
<dbReference type="EMBL" id="JAVDYC010000001">
    <property type="protein sequence ID" value="MDR7325690.1"/>
    <property type="molecule type" value="Genomic_DNA"/>
</dbReference>
<dbReference type="PANTHER" id="PTHR11895:SF7">
    <property type="entry name" value="GLUTAMYL-TRNA(GLN) AMIDOTRANSFERASE SUBUNIT A, MITOCHONDRIAL"/>
    <property type="match status" value="1"/>
</dbReference>
<dbReference type="InterPro" id="IPR020556">
    <property type="entry name" value="Amidase_CS"/>
</dbReference>
<dbReference type="SUPFAM" id="SSF75304">
    <property type="entry name" value="Amidase signature (AS) enzymes"/>
    <property type="match status" value="1"/>
</dbReference>
<dbReference type="EC" id="3.5.1.4" evidence="3"/>
<organism evidence="3 4">
    <name type="scientific">Catenuloplanes niger</name>
    <dbReference type="NCBI Taxonomy" id="587534"/>
    <lineage>
        <taxon>Bacteria</taxon>
        <taxon>Bacillati</taxon>
        <taxon>Actinomycetota</taxon>
        <taxon>Actinomycetes</taxon>
        <taxon>Micromonosporales</taxon>
        <taxon>Micromonosporaceae</taxon>
        <taxon>Catenuloplanes</taxon>
    </lineage>
</organism>
<evidence type="ECO:0000259" key="2">
    <source>
        <dbReference type="Pfam" id="PF01425"/>
    </source>
</evidence>
<protein>
    <submittedName>
        <fullName evidence="3">Amidase</fullName>
        <ecNumber evidence="3">3.5.1.4</ecNumber>
    </submittedName>
</protein>
<evidence type="ECO:0000256" key="1">
    <source>
        <dbReference type="ARBA" id="ARBA00009199"/>
    </source>
</evidence>
<gene>
    <name evidence="3" type="ORF">J2S44_005940</name>
</gene>
<dbReference type="GO" id="GO:0004040">
    <property type="term" value="F:amidase activity"/>
    <property type="evidence" value="ECO:0007669"/>
    <property type="project" value="UniProtKB-EC"/>
</dbReference>
<dbReference type="AlphaFoldDB" id="A0AAE4CUZ8"/>
<accession>A0AAE4CUZ8</accession>
<dbReference type="PROSITE" id="PS00571">
    <property type="entry name" value="AMIDASES"/>
    <property type="match status" value="1"/>
</dbReference>
<comment type="similarity">
    <text evidence="1">Belongs to the amidase family.</text>
</comment>
<proteinExistence type="inferred from homology"/>
<dbReference type="PANTHER" id="PTHR11895">
    <property type="entry name" value="TRANSAMIDASE"/>
    <property type="match status" value="1"/>
</dbReference>
<dbReference type="Pfam" id="PF01425">
    <property type="entry name" value="Amidase"/>
    <property type="match status" value="1"/>
</dbReference>
<dbReference type="InterPro" id="IPR000120">
    <property type="entry name" value="Amidase"/>
</dbReference>
<sequence>MEVHEYASHDATGLRELITTGQVTPAEVEDAARRALAAAHADLNALTGPLYEPALAHDPDGPFGGVPFLIKDSGPVARGTAFRLGSRAIRGVVASADTELMARFRAAGLVTLGQTTAPEFGLNFATEPVLHGPTRNPWAPDRGVGGSSGGAAALVAAGAVPLAHANDGAGSIRVPAAACGLVGLKPTRGRVPVGPAVGELGLGQVHEFALTRTVRDTARLLDAVGAPHHGEKYQTPPPVRPFGHETGLRPDRLRVAICVAPWSGAPVDPEVADAATTAGELLEWLGHTVEPARPEFAADDVVEALMLGVVAAGHAVLRGGRGRRPDPSLLEAVSRAVLREAETATAADMLAFLDAQHRVTQPIGRFFSRYDVLVTPTLGQLPAPHGTLRYDDPGQDARGWLHRILEYGPFTAPFNVSGTPAISLPLGQSRTGLPIGVQLAAGHAREDLLLRLAAQLETAAPWRDRSPSLFVD</sequence>
<feature type="domain" description="Amidase" evidence="2">
    <location>
        <begin position="57"/>
        <end position="450"/>
    </location>
</feature>
<dbReference type="Proteomes" id="UP001183629">
    <property type="component" value="Unassembled WGS sequence"/>
</dbReference>
<dbReference type="RefSeq" id="WP_310420619.1">
    <property type="nucleotide sequence ID" value="NZ_JAVDYC010000001.1"/>
</dbReference>